<evidence type="ECO:0000256" key="1">
    <source>
        <dbReference type="ARBA" id="ARBA00022786"/>
    </source>
</evidence>
<evidence type="ECO:0000313" key="5">
    <source>
        <dbReference type="Proteomes" id="UP001470230"/>
    </source>
</evidence>
<feature type="active site" description="Glycyl thioester intermediate" evidence="2">
    <location>
        <position position="2612"/>
    </location>
</feature>
<organism evidence="4 5">
    <name type="scientific">Tritrichomonas musculus</name>
    <dbReference type="NCBI Taxonomy" id="1915356"/>
    <lineage>
        <taxon>Eukaryota</taxon>
        <taxon>Metamonada</taxon>
        <taxon>Parabasalia</taxon>
        <taxon>Tritrichomonadida</taxon>
        <taxon>Tritrichomonadidae</taxon>
        <taxon>Tritrichomonas</taxon>
    </lineage>
</organism>
<feature type="domain" description="HECT" evidence="3">
    <location>
        <begin position="2298"/>
        <end position="2644"/>
    </location>
</feature>
<dbReference type="PROSITE" id="PS50237">
    <property type="entry name" value="HECT"/>
    <property type="match status" value="1"/>
</dbReference>
<evidence type="ECO:0000259" key="3">
    <source>
        <dbReference type="PROSITE" id="PS50237"/>
    </source>
</evidence>
<proteinExistence type="predicted"/>
<dbReference type="InterPro" id="IPR042469">
    <property type="entry name" value="HECTD3"/>
</dbReference>
<dbReference type="Proteomes" id="UP001470230">
    <property type="component" value="Unassembled WGS sequence"/>
</dbReference>
<evidence type="ECO:0000256" key="2">
    <source>
        <dbReference type="PROSITE-ProRule" id="PRU00104"/>
    </source>
</evidence>
<accession>A0ABR2GSU6</accession>
<dbReference type="EMBL" id="JAPFFF010000066">
    <property type="protein sequence ID" value="KAK8836315.1"/>
    <property type="molecule type" value="Genomic_DNA"/>
</dbReference>
<keyword evidence="5" id="KW-1185">Reference proteome</keyword>
<dbReference type="Gene3D" id="3.30.2410.10">
    <property type="entry name" value="Hect, E3 ligase catalytic domain"/>
    <property type="match status" value="1"/>
</dbReference>
<dbReference type="SUPFAM" id="SSF56204">
    <property type="entry name" value="Hect, E3 ligase catalytic domain"/>
    <property type="match status" value="1"/>
</dbReference>
<sequence length="2644" mass="306446">MMNTQNLVLLEEFLIRNIHTIFENRNNTNFSLKPDEIKNILMNNPFYLNNAEYAIEYLISSNEIPSNKEHTISFFKEPSISFDFLQKKLSKFHFLSETRIKYMEDFIKTDVPSFSIKKIESTIINNQPAYAPDLLIFTYSILMMIIRSDHDKKDNPDYSIEKVKELITFFREYSIQSTFSPINTNFIRQIDNSLNVNLSLFARIPSGSSRIFRRGVVSNGNFIFVLHSDFYLSIFPISIENGGFLSPMMCKLDIEENVEITSVSLISDKLILTSPHITFCYSITSLLNSPHSVDTEIQANNTYSNKMESFTVTDGVVNVIIKEEKELLIATVKSIDAENKINKVSLHKNKDEKLYDVYPFGNYRDLISWPAETNGIILSFYIKIDQSHILCRQFSLINGCHLNDQMIDTNIRISAICYDSINQMHYVAIDKNGQLIIYGLSGSSDCSLNPSLFDFCFFDLNQNFLLKQKKFSLFQKADFLKEEKEFAYLVNSILLSSIFSMKDIGTFIIEEKENVTALPLLFSEIIKLLNYGDKEKNKEKETVLTNIKLASLQIIAILLVINIRHHYLLLTESKEDQEYKIRLNGYITEMLLRLSTMKTPYSLSFVSFIILNLFDLIDFVNDKNYQAFIEGLLISCSPTLLKYIIHVLFKNSDKFSFLSFTNVNNIFAKYFDHEHFLSNVHPNIISFLLCHQRCVINQLHLSLKKELFSSTFNFEDCKTENKALNNFDEYTNFLTNQLTNAISYSSSFSEFKEKTAYFLFMNFLSLISGLYIYHEIAQIVTPLLHVIQNSLQDFFYKNKIVILNNQEAQEILTNIALAFGAFTGTLIKGGNYSSFDEKYKWLIRPNMNLINHPNLLSELDNPTSNVDTFDENVRLFLSDSSDELINGKKILQDIYKKWNVSMNKNLKSPFLELDQLFFAVELYHLNLFENAKSRDLTPLRPALQQMMRVRNSARLILRSNDPIRNVQIIDDSTNKEDQKKNKKDFSFSPFDLIVIKCKMLLRLTSKFDNSNLSIAPKLLADFVLSTEQPSTFINYISNQKNRLQLTNIGFSLIESSYSSHTNEHFLQVVDASLSIAVDNFDGLSAIIRYDHLHKSESDISLFLSRALKSTQYPYLSFIAYKLIKSEVLPKEIIGNSIKPFVLSSINDIKLFAIFYNKYSYISDIFINPDVLYFNDSKTGRNVPFVSISEDDLFNISNEYWYIISNAFSRQIKEATKCFSKVFNFFLNSNFNSENLQVLNHIANCICSFYESIDNSYPIETVKKDFILLLDNLSKLLALNDNLEKASAIVMIFRRILNQKKLSHVLTEIFMSYKLDLNSSKNDDILCAIFAVLGGFIDVIQPFHPVFIRFNREQIQRGILISSNEALLYPFDEETKPINISDKKVYADSLFGFNCSMFPEYEFISSFIDYATKDLSRKVSLIYLNSLSFYLKDENFIKSFSSENASVLIQRLSPLMNPFDTLKDTQKIISFLSSIKKTKNLQDCNFSIMSNKELTCTTYLSPILKGSQANINFETDKEFNGYYGIIADCPFEKQFPYIFVNCESGIVYPNFLGLNRAKVLGVKTKSIHFLVNSGENCIITHSENPKDQVRIEYPMSEGQIYKYRVFICSFDQCHVKSIKVNSPDSQRYNTMNQFVTNCDYFYPPIYKQNRMKSLIEYPRDLTKHTVDEITQLLIKNEPIYFYSLVKVSYDSSPLYEPIGIENILFNFTQADTISEDYYDSIFCHIYSKLTTQMASLIMMELVNIGFGFLLFNHDPSCLIKLFSYCQVPLELFSHEKLMNDEFPFNFDESILNENCLTVHNQQFYNLEFEMKKCLHLISKINQKDGNKISKDFNLALKKYIEDMSNNLNVHTLRNNYLNTSYHDLSAIQSQLTLNIPSSAESMIVSTPFLNNFKINSIMNSSNEKMRFPFIIDKDVTIDITQIKKENQSISTLIINRFDNNWVFGTEIELLLLLKEYYLNAQDPVFFRKKLIDFILIDSPFVSIFVSKLLIHYGQDIYLAPPLYDPEYIMKLFLLFSLIHIHKEKVDQNLINFIEHERCVLCYPIIGKIAPYFPEFYGDNSNNKPDPNIKFEIEISNLDIIDKSKDILSDFIMYSQMISEKESIKKYSLEIIKIWLSISIFYMKGYDSHEDGIFEIKGNSSLNCEFYPAKIHDVFFNDIEIFTSRLTIQIISDIVSSIPEDLFKSFTFQPFSEFVFSMENQIKSLFPPRVLLLLTFFVHRINNIYMFHKNDVPSSLWNRVTHLLPLTEANESILRDISVLNTNQVHFTLNRFESHRISIEGTGKQSGTMIAQVSRALSSNPKNFRQKDILPWMVKFINEKAIDCGGPGRELFSEISMSIIDPISGLFILSPNGRNRCGSENREVYIPFHSKSSEPQKKLIEMNKKEQDTCYRAIGVFIGIVMRTGYSQDLPFAPFVWDAIAGRTIDERAIFSVDERFKEFITNLRECQKDVNLFNSHPRPFRWEIENWDGTVSEVTNPTSSQIVLHEQIDTFISNSIRKRIGLLTDKIYLIRNGFYENIGFSSPHYLTGRALSSLCQGSNMITVDELRERISYRIGDYRKTYFWECLALMSYKQRSLLLKFITGLTKLPKSDHNFRIIVSDRFETDKLPEAATCFNTLFLPEYSSPEIAMKMIIIAIESCQTMEIA</sequence>
<dbReference type="InterPro" id="IPR035983">
    <property type="entry name" value="Hect_E3_ubiquitin_ligase"/>
</dbReference>
<comment type="caution">
    <text evidence="4">The sequence shown here is derived from an EMBL/GenBank/DDBJ whole genome shotgun (WGS) entry which is preliminary data.</text>
</comment>
<protein>
    <recommendedName>
        <fullName evidence="3">HECT domain-containing protein</fullName>
    </recommendedName>
</protein>
<gene>
    <name evidence="4" type="ORF">M9Y10_039650</name>
</gene>
<dbReference type="InterPro" id="IPR000569">
    <property type="entry name" value="HECT_dom"/>
</dbReference>
<dbReference type="Pfam" id="PF00632">
    <property type="entry name" value="HECT"/>
    <property type="match status" value="1"/>
</dbReference>
<dbReference type="PANTHER" id="PTHR46654:SF1">
    <property type="entry name" value="E3 UBIQUITIN-PROTEIN LIGASE HECTD3"/>
    <property type="match status" value="1"/>
</dbReference>
<reference evidence="4 5" key="1">
    <citation type="submission" date="2024-04" db="EMBL/GenBank/DDBJ databases">
        <title>Tritrichomonas musculus Genome.</title>
        <authorList>
            <person name="Alves-Ferreira E."/>
            <person name="Grigg M."/>
            <person name="Lorenzi H."/>
            <person name="Galac M."/>
        </authorList>
    </citation>
    <scope>NUCLEOTIDE SEQUENCE [LARGE SCALE GENOMIC DNA]</scope>
    <source>
        <strain evidence="4 5">EAF2021</strain>
    </source>
</reference>
<keyword evidence="1 2" id="KW-0833">Ubl conjugation pathway</keyword>
<dbReference type="PANTHER" id="PTHR46654">
    <property type="entry name" value="E3 UBIQUITIN-PROTEIN LIGASE HECTD3"/>
    <property type="match status" value="1"/>
</dbReference>
<dbReference type="Gene3D" id="3.90.1750.10">
    <property type="entry name" value="Hect, E3 ligase catalytic domains"/>
    <property type="match status" value="1"/>
</dbReference>
<dbReference type="SMART" id="SM00119">
    <property type="entry name" value="HECTc"/>
    <property type="match status" value="1"/>
</dbReference>
<name>A0ABR2GSU6_9EUKA</name>
<evidence type="ECO:0000313" key="4">
    <source>
        <dbReference type="EMBL" id="KAK8836315.1"/>
    </source>
</evidence>